<dbReference type="InterPro" id="IPR052336">
    <property type="entry name" value="MlaD_Phospholipid_Transporter"/>
</dbReference>
<accession>A0ABZ2PJ00</accession>
<name>A0ABZ2PJ00_9NOCA</name>
<feature type="domain" description="Mammalian cell entry C-terminal" evidence="2">
    <location>
        <begin position="120"/>
        <end position="282"/>
    </location>
</feature>
<sequence>MIKVAAPLAKLLAFIAVTAVCAVIIVAALRTPVAGPTSTYAAEFDDASGLYVGDDVRMSGVQIGKVSSVELDGGLARVEFSVENARPVFVSTQAAVRYQNLLGQRYLELVQTDRDPGAVMAAGATIAREQTIPSFDISALFNGFEPIFDTLDAAQLNQFAENVLRMVQGNGSGLGPVLRDVDRITQFAVQREAIIGLLIDNLGQISGTIGGKSAAVADLIEELTGLVSRLSTEMTGVLGALDQANYGLGPLVGLAEGLRDAYDGGYMPIDGLLRRLLPQTEQVTEILALTPGLLTGLNRSIPTPAAQTYTCSRGQQDIPGIGLVVLGGQKLVLCR</sequence>
<reference evidence="3 4" key="1">
    <citation type="submission" date="2024-03" db="EMBL/GenBank/DDBJ databases">
        <title>Natural products discovery in diverse microorganisms through a two-stage MS feature dereplication strategy.</title>
        <authorList>
            <person name="Zhang R."/>
        </authorList>
    </citation>
    <scope>NUCLEOTIDE SEQUENCE [LARGE SCALE GENOMIC DNA]</scope>
    <source>
        <strain evidence="3 4">18930</strain>
    </source>
</reference>
<proteinExistence type="predicted"/>
<evidence type="ECO:0000313" key="3">
    <source>
        <dbReference type="EMBL" id="WXG67103.1"/>
    </source>
</evidence>
<feature type="domain" description="Mce/MlaD" evidence="1">
    <location>
        <begin position="37"/>
        <end position="110"/>
    </location>
</feature>
<dbReference type="NCBIfam" id="TIGR00996">
    <property type="entry name" value="Mtu_fam_mce"/>
    <property type="match status" value="1"/>
</dbReference>
<dbReference type="RefSeq" id="WP_338886527.1">
    <property type="nucleotide sequence ID" value="NZ_CP147846.1"/>
</dbReference>
<protein>
    <submittedName>
        <fullName evidence="3">MCE family protein</fullName>
    </submittedName>
</protein>
<dbReference type="InterPro" id="IPR003399">
    <property type="entry name" value="Mce/MlaD"/>
</dbReference>
<dbReference type="Pfam" id="PF11887">
    <property type="entry name" value="Mce4_CUP1"/>
    <property type="match status" value="1"/>
</dbReference>
<dbReference type="PANTHER" id="PTHR33371:SF17">
    <property type="entry name" value="MCE-FAMILY PROTEIN MCE1B"/>
    <property type="match status" value="1"/>
</dbReference>
<keyword evidence="4" id="KW-1185">Reference proteome</keyword>
<evidence type="ECO:0000259" key="2">
    <source>
        <dbReference type="Pfam" id="PF11887"/>
    </source>
</evidence>
<organism evidence="3 4">
    <name type="scientific">Rhodococcus sovatensis</name>
    <dbReference type="NCBI Taxonomy" id="1805840"/>
    <lineage>
        <taxon>Bacteria</taxon>
        <taxon>Bacillati</taxon>
        <taxon>Actinomycetota</taxon>
        <taxon>Actinomycetes</taxon>
        <taxon>Mycobacteriales</taxon>
        <taxon>Nocardiaceae</taxon>
        <taxon>Rhodococcus</taxon>
    </lineage>
</organism>
<evidence type="ECO:0000259" key="1">
    <source>
        <dbReference type="Pfam" id="PF02470"/>
    </source>
</evidence>
<evidence type="ECO:0000313" key="4">
    <source>
        <dbReference type="Proteomes" id="UP001432000"/>
    </source>
</evidence>
<dbReference type="PANTHER" id="PTHR33371">
    <property type="entry name" value="INTERMEMBRANE PHOSPHOLIPID TRANSPORT SYSTEM BINDING PROTEIN MLAD-RELATED"/>
    <property type="match status" value="1"/>
</dbReference>
<dbReference type="InterPro" id="IPR005693">
    <property type="entry name" value="Mce"/>
</dbReference>
<dbReference type="InterPro" id="IPR024516">
    <property type="entry name" value="Mce_C"/>
</dbReference>
<dbReference type="EMBL" id="CP147846">
    <property type="protein sequence ID" value="WXG67103.1"/>
    <property type="molecule type" value="Genomic_DNA"/>
</dbReference>
<dbReference type="Pfam" id="PF02470">
    <property type="entry name" value="MlaD"/>
    <property type="match status" value="1"/>
</dbReference>
<dbReference type="Proteomes" id="UP001432000">
    <property type="component" value="Chromosome"/>
</dbReference>
<gene>
    <name evidence="3" type="ORF">WDS16_17800</name>
</gene>